<reference evidence="1" key="1">
    <citation type="submission" date="2023-04" db="EMBL/GenBank/DDBJ databases">
        <title>Draft Genome sequencing of Naganishia species isolated from polar environments using Oxford Nanopore Technology.</title>
        <authorList>
            <person name="Leo P."/>
            <person name="Venkateswaran K."/>
        </authorList>
    </citation>
    <scope>NUCLEOTIDE SEQUENCE</scope>
    <source>
        <strain evidence="1">MNA-CCFEE 5423</strain>
    </source>
</reference>
<gene>
    <name evidence="1" type="ORF">QFC21_004162</name>
</gene>
<dbReference type="EMBL" id="JASBWT010000013">
    <property type="protein sequence ID" value="KAJ9099281.1"/>
    <property type="molecule type" value="Genomic_DNA"/>
</dbReference>
<accession>A0ACC2VKZ6</accession>
<evidence type="ECO:0000313" key="2">
    <source>
        <dbReference type="Proteomes" id="UP001227268"/>
    </source>
</evidence>
<dbReference type="Proteomes" id="UP001227268">
    <property type="component" value="Unassembled WGS sequence"/>
</dbReference>
<comment type="caution">
    <text evidence="1">The sequence shown here is derived from an EMBL/GenBank/DDBJ whole genome shotgun (WGS) entry which is preliminary data.</text>
</comment>
<keyword evidence="2" id="KW-1185">Reference proteome</keyword>
<sequence>MYILSLKLATILFVISNYASTSIAQPVDSQALSLTEFRNTNSEAYSNNNNSNNNSSTSNRRVAARPFGRQDVSLLEQGNHEKRYWEVTSVWISEVTPAVTPCCGHTVIETVTVTTDVLETSYVAPAQTEKPVPLPYSPWSDSPSTVTTSPIVEPIPSGPPPVPCSTSSAPKVTVTPMKPGPENGKLVFAHFMVGVVSTYTYTDWKYDITLAKSYGIDGFALNIGKDPYTDAQLDLAYQAAKDTGFKVFISFDFNWFKVAETQPVIDLVNKYVSRPAQFLLLGTGAAYVSSFAGDGFTWAEVRRVTGKDLYVVANWQPTPENAANDGVQGLFSWYAWPSKDNKPINQTMNLEHDINYLQVLDSHVEKTYMAPVSPWFFTHFGKEVSYAKNWIFLSETLWHDRWEQVLALQKDLQYIELVTWNDYGESHYLGPFDTPHTDDGSSKWAEDMPHGAMLEFAKPYIRAFKTGSPTPIIDRDMLVYWHRPTLKNVECDATDNCGAKPTGWEMLSDEIFVAAFALAPGKVQVTSGSNAVFEQDVPAGVTMIKVPMGAGEQYFHFTTTAGTDVNGTSEQSVETSCINNNYNYNFFSGLVA</sequence>
<proteinExistence type="predicted"/>
<protein>
    <submittedName>
        <fullName evidence="1">Uncharacterized protein</fullName>
    </submittedName>
</protein>
<organism evidence="1 2">
    <name type="scientific">Naganishia friedmannii</name>
    <dbReference type="NCBI Taxonomy" id="89922"/>
    <lineage>
        <taxon>Eukaryota</taxon>
        <taxon>Fungi</taxon>
        <taxon>Dikarya</taxon>
        <taxon>Basidiomycota</taxon>
        <taxon>Agaricomycotina</taxon>
        <taxon>Tremellomycetes</taxon>
        <taxon>Filobasidiales</taxon>
        <taxon>Filobasidiaceae</taxon>
        <taxon>Naganishia</taxon>
    </lineage>
</organism>
<evidence type="ECO:0000313" key="1">
    <source>
        <dbReference type="EMBL" id="KAJ9099281.1"/>
    </source>
</evidence>
<name>A0ACC2VKZ6_9TREE</name>